<reference evidence="1" key="1">
    <citation type="journal article" date="2020" name="Stud. Mycol.">
        <title>101 Dothideomycetes genomes: a test case for predicting lifestyles and emergence of pathogens.</title>
        <authorList>
            <person name="Haridas S."/>
            <person name="Albert R."/>
            <person name="Binder M."/>
            <person name="Bloem J."/>
            <person name="Labutti K."/>
            <person name="Salamov A."/>
            <person name="Andreopoulos B."/>
            <person name="Baker S."/>
            <person name="Barry K."/>
            <person name="Bills G."/>
            <person name="Bluhm B."/>
            <person name="Cannon C."/>
            <person name="Castanera R."/>
            <person name="Culley D."/>
            <person name="Daum C."/>
            <person name="Ezra D."/>
            <person name="Gonzalez J."/>
            <person name="Henrissat B."/>
            <person name="Kuo A."/>
            <person name="Liang C."/>
            <person name="Lipzen A."/>
            <person name="Lutzoni F."/>
            <person name="Magnuson J."/>
            <person name="Mondo S."/>
            <person name="Nolan M."/>
            <person name="Ohm R."/>
            <person name="Pangilinan J."/>
            <person name="Park H.-J."/>
            <person name="Ramirez L."/>
            <person name="Alfaro M."/>
            <person name="Sun H."/>
            <person name="Tritt A."/>
            <person name="Yoshinaga Y."/>
            <person name="Zwiers L.-H."/>
            <person name="Turgeon B."/>
            <person name="Goodwin S."/>
            <person name="Spatafora J."/>
            <person name="Crous P."/>
            <person name="Grigoriev I."/>
        </authorList>
    </citation>
    <scope>NUCLEOTIDE SEQUENCE</scope>
    <source>
        <strain evidence="1">CBS 130266</strain>
    </source>
</reference>
<organism evidence="1 2">
    <name type="scientific">Tothia fuscella</name>
    <dbReference type="NCBI Taxonomy" id="1048955"/>
    <lineage>
        <taxon>Eukaryota</taxon>
        <taxon>Fungi</taxon>
        <taxon>Dikarya</taxon>
        <taxon>Ascomycota</taxon>
        <taxon>Pezizomycotina</taxon>
        <taxon>Dothideomycetes</taxon>
        <taxon>Pleosporomycetidae</taxon>
        <taxon>Venturiales</taxon>
        <taxon>Cylindrosympodiaceae</taxon>
        <taxon>Tothia</taxon>
    </lineage>
</organism>
<protein>
    <recommendedName>
        <fullName evidence="3">Metallothionein</fullName>
    </recommendedName>
</protein>
<evidence type="ECO:0000313" key="2">
    <source>
        <dbReference type="Proteomes" id="UP000800235"/>
    </source>
</evidence>
<dbReference type="AlphaFoldDB" id="A0A9P4NEM3"/>
<dbReference type="EMBL" id="MU007144">
    <property type="protein sequence ID" value="KAF2417126.1"/>
    <property type="molecule type" value="Genomic_DNA"/>
</dbReference>
<dbReference type="Proteomes" id="UP000800235">
    <property type="component" value="Unassembled WGS sequence"/>
</dbReference>
<evidence type="ECO:0008006" key="3">
    <source>
        <dbReference type="Google" id="ProtNLM"/>
    </source>
</evidence>
<sequence>MRDRLADLNSQTRFCEDAGFSDPRFTYPTPTQSFGSSPLSAEYLLRGHVECLHRESPGSRVGCRRFYRALVSPTCKIFVNSQLSNLQSTSVKYSNIPSTSKSTITMAPCSCSSCTNCAGNCSGCSCSSCGVSSFHLRK</sequence>
<name>A0A9P4NEM3_9PEZI</name>
<keyword evidence="2" id="KW-1185">Reference proteome</keyword>
<proteinExistence type="predicted"/>
<comment type="caution">
    <text evidence="1">The sequence shown here is derived from an EMBL/GenBank/DDBJ whole genome shotgun (WGS) entry which is preliminary data.</text>
</comment>
<accession>A0A9P4NEM3</accession>
<evidence type="ECO:0000313" key="1">
    <source>
        <dbReference type="EMBL" id="KAF2417126.1"/>
    </source>
</evidence>
<gene>
    <name evidence="1" type="ORF">EJ08DRAFT_85290</name>
</gene>